<organism evidence="1 2">
    <name type="scientific">Eruca vesicaria subsp. sativa</name>
    <name type="common">Garden rocket</name>
    <name type="synonym">Eruca sativa</name>
    <dbReference type="NCBI Taxonomy" id="29727"/>
    <lineage>
        <taxon>Eukaryota</taxon>
        <taxon>Viridiplantae</taxon>
        <taxon>Streptophyta</taxon>
        <taxon>Embryophyta</taxon>
        <taxon>Tracheophyta</taxon>
        <taxon>Spermatophyta</taxon>
        <taxon>Magnoliopsida</taxon>
        <taxon>eudicotyledons</taxon>
        <taxon>Gunneridae</taxon>
        <taxon>Pentapetalae</taxon>
        <taxon>rosids</taxon>
        <taxon>malvids</taxon>
        <taxon>Brassicales</taxon>
        <taxon>Brassicaceae</taxon>
        <taxon>Brassiceae</taxon>
        <taxon>Eruca</taxon>
    </lineage>
</organism>
<reference evidence="1 2" key="1">
    <citation type="submission" date="2022-03" db="EMBL/GenBank/DDBJ databases">
        <authorList>
            <person name="Macdonald S."/>
            <person name="Ahmed S."/>
            <person name="Newling K."/>
        </authorList>
    </citation>
    <scope>NUCLEOTIDE SEQUENCE [LARGE SCALE GENOMIC DNA]</scope>
</reference>
<dbReference type="EMBL" id="CAKOAT010537376">
    <property type="protein sequence ID" value="CAH8382018.1"/>
    <property type="molecule type" value="Genomic_DNA"/>
</dbReference>
<name>A0ABC8LEG0_ERUVS</name>
<evidence type="ECO:0000313" key="1">
    <source>
        <dbReference type="EMBL" id="CAH8382018.1"/>
    </source>
</evidence>
<protein>
    <submittedName>
        <fullName evidence="1">Uncharacterized protein</fullName>
    </submittedName>
</protein>
<comment type="caution">
    <text evidence="1">The sequence shown here is derived from an EMBL/GenBank/DDBJ whole genome shotgun (WGS) entry which is preliminary data.</text>
</comment>
<dbReference type="Proteomes" id="UP001642260">
    <property type="component" value="Unassembled WGS sequence"/>
</dbReference>
<keyword evidence="2" id="KW-1185">Reference proteome</keyword>
<accession>A0ABC8LEG0</accession>
<evidence type="ECO:0000313" key="2">
    <source>
        <dbReference type="Proteomes" id="UP001642260"/>
    </source>
</evidence>
<dbReference type="AlphaFoldDB" id="A0ABC8LEG0"/>
<sequence>MDNVLRRLCFQTVLYAVWKEINLRRHGRVRTSIEAITRNIDKLVRNRISSLRYAAGHPLEGLRQRWFELSSA</sequence>
<proteinExistence type="predicted"/>
<gene>
    <name evidence="1" type="ORF">ERUC_LOCUS34501</name>
</gene>